<feature type="compositionally biased region" description="Basic and acidic residues" evidence="1">
    <location>
        <begin position="93"/>
        <end position="104"/>
    </location>
</feature>
<sequence>MERAWVDLRLQVASRLRGVNAKHCQEAFDRLGRRNALGPHGVVLFYTVGDRQVPHGCRLLIATRLFLAGPESDDLPKVLHDLSRTAAGNIARAESRGQRWDPRGPEGSLINGGDPDMPRDAGYLGVGISTLDSEDGPWHAVADAVRRQPADMPRPRSVFDLAGEGIALLCDGTALRMVRNPRRRLGDDGFTSNKSLDASQRWPYNPYADLTEQGDQTLRAAWAQLGTLHRTLADHLLSGRTA</sequence>
<organism evidence="2 3">
    <name type="scientific">Micromonospora endolithica</name>
    <dbReference type="NCBI Taxonomy" id="230091"/>
    <lineage>
        <taxon>Bacteria</taxon>
        <taxon>Bacillati</taxon>
        <taxon>Actinomycetota</taxon>
        <taxon>Actinomycetes</taxon>
        <taxon>Micromonosporales</taxon>
        <taxon>Micromonosporaceae</taxon>
        <taxon>Micromonospora</taxon>
    </lineage>
</organism>
<evidence type="ECO:0000256" key="1">
    <source>
        <dbReference type="SAM" id="MobiDB-lite"/>
    </source>
</evidence>
<feature type="region of interest" description="Disordered" evidence="1">
    <location>
        <begin position="93"/>
        <end position="116"/>
    </location>
</feature>
<comment type="caution">
    <text evidence="2">The sequence shown here is derived from an EMBL/GenBank/DDBJ whole genome shotgun (WGS) entry which is preliminary data.</text>
</comment>
<evidence type="ECO:0000313" key="2">
    <source>
        <dbReference type="EMBL" id="RKN51289.1"/>
    </source>
</evidence>
<dbReference type="OrthoDB" id="3401971at2"/>
<name>A0A3A9ZSU1_9ACTN</name>
<reference evidence="2 3" key="1">
    <citation type="journal article" date="2004" name="Syst. Appl. Microbiol.">
        <title>Cryptoendolithic actinomycetes from antarctic sandstone rock samples: Micromonospora endolithica sp. nov. and two isolates related to Micromonospora coerulea Jensen 1932.</title>
        <authorList>
            <person name="Hirsch P."/>
            <person name="Mevs U."/>
            <person name="Kroppenstedt R.M."/>
            <person name="Schumann P."/>
            <person name="Stackebrandt E."/>
        </authorList>
    </citation>
    <scope>NUCLEOTIDE SEQUENCE [LARGE SCALE GENOMIC DNA]</scope>
    <source>
        <strain evidence="2 3">JCM 12677</strain>
    </source>
</reference>
<proteinExistence type="predicted"/>
<evidence type="ECO:0000313" key="3">
    <source>
        <dbReference type="Proteomes" id="UP000281726"/>
    </source>
</evidence>
<gene>
    <name evidence="2" type="ORF">D7223_02290</name>
</gene>
<dbReference type="AlphaFoldDB" id="A0A3A9ZSU1"/>
<keyword evidence="3" id="KW-1185">Reference proteome</keyword>
<accession>A0A3A9ZSU1</accession>
<protein>
    <submittedName>
        <fullName evidence="2">Uncharacterized protein</fullName>
    </submittedName>
</protein>
<dbReference type="EMBL" id="RBAK01000001">
    <property type="protein sequence ID" value="RKN51289.1"/>
    <property type="molecule type" value="Genomic_DNA"/>
</dbReference>
<dbReference type="Proteomes" id="UP000281726">
    <property type="component" value="Unassembled WGS sequence"/>
</dbReference>